<evidence type="ECO:0000256" key="5">
    <source>
        <dbReference type="ARBA" id="ARBA00022692"/>
    </source>
</evidence>
<dbReference type="Proteomes" id="UP000183015">
    <property type="component" value="Unassembled WGS sequence"/>
</dbReference>
<organism evidence="11 12">
    <name type="scientific">Streptacidiphilus jiangxiensis</name>
    <dbReference type="NCBI Taxonomy" id="235985"/>
    <lineage>
        <taxon>Bacteria</taxon>
        <taxon>Bacillati</taxon>
        <taxon>Actinomycetota</taxon>
        <taxon>Actinomycetes</taxon>
        <taxon>Kitasatosporales</taxon>
        <taxon>Streptomycetaceae</taxon>
        <taxon>Streptacidiphilus</taxon>
    </lineage>
</organism>
<evidence type="ECO:0000256" key="3">
    <source>
        <dbReference type="ARBA" id="ARBA00022676"/>
    </source>
</evidence>
<keyword evidence="2" id="KW-1003">Cell membrane</keyword>
<feature type="transmembrane region" description="Helical" evidence="9">
    <location>
        <begin position="270"/>
        <end position="286"/>
    </location>
</feature>
<feature type="transmembrane region" description="Helical" evidence="9">
    <location>
        <begin position="382"/>
        <end position="400"/>
    </location>
</feature>
<keyword evidence="6 9" id="KW-1133">Transmembrane helix</keyword>
<sequence length="587" mass="63561">MDQEFYDVQTYRSVPAQGPGPGTPDGTTPEEFYWFGGDDAEAPQQLGYEVYEHFAPAPVPEFDPAFDPAFAPEPEYEIPEVPETGWSVAGGRRRSWIGRMLLLSVLVVQAMLSLRLHNTAFQDEALYLFAGHQELDHLLHGTPLPIDYSGYFSGSPWLYPVLGAAADSVFGLTGARLLSLLFMLGATVLLYALSRRLFNERVALCAAAFFTVLQSTITLGFFATYDAPAIFLLALSAWIVVRTNRATPLAVLLAAPVAALAVAVKYAAGLYLPTLVLLAVLVGWPYRGRAQALVRGLLLALGTGGLLGAAMVFGHMTAGLQTTTTSRVQGTDSAAKLLSESAQWGGLMFAVACGGALAYIVRERMHEAVDVTAVRSTRRWRAALALLLCGTALLAPAYQIHLHTSTSLHKHIGFGLLFAAPMAGIGITRLMGAHFRQPQLGILVWVVMLALGLSQSTARFTSWPDSTQMVQVLGRHTSPTGRYLAETREVPVYYLHGATKANQWTSTYGTGYSYRDAHGRVYQGADGYRHAVADGWFDLILLDGKSTPAMDAVIRQAITTDGTYRLIASLPFTTSQGPGTYQIYSKP</sequence>
<evidence type="ECO:0000313" key="11">
    <source>
        <dbReference type="EMBL" id="SEM02954.1"/>
    </source>
</evidence>
<feature type="transmembrane region" description="Helical" evidence="9">
    <location>
        <begin position="96"/>
        <end position="114"/>
    </location>
</feature>
<feature type="transmembrane region" description="Helical" evidence="9">
    <location>
        <begin position="298"/>
        <end position="321"/>
    </location>
</feature>
<feature type="region of interest" description="Disordered" evidence="8">
    <location>
        <begin position="1"/>
        <end position="29"/>
    </location>
</feature>
<keyword evidence="12" id="KW-1185">Reference proteome</keyword>
<reference evidence="12" key="1">
    <citation type="submission" date="2016-10" db="EMBL/GenBank/DDBJ databases">
        <authorList>
            <person name="Varghese N."/>
        </authorList>
    </citation>
    <scope>NUCLEOTIDE SEQUENCE [LARGE SCALE GENOMIC DNA]</scope>
    <source>
        <strain evidence="12">DSM 45096 / BCRC 16803 / CGMCC 4.1857 / CIP 109030 / JCM 12277 / KCTC 19219 / NBRC 100920 / 33214</strain>
    </source>
</reference>
<feature type="transmembrane region" description="Helical" evidence="9">
    <location>
        <begin position="341"/>
        <end position="361"/>
    </location>
</feature>
<evidence type="ECO:0000259" key="10">
    <source>
        <dbReference type="Pfam" id="PF13231"/>
    </source>
</evidence>
<dbReference type="GO" id="GO:0009103">
    <property type="term" value="P:lipopolysaccharide biosynthetic process"/>
    <property type="evidence" value="ECO:0007669"/>
    <property type="project" value="UniProtKB-ARBA"/>
</dbReference>
<keyword evidence="4 11" id="KW-0808">Transferase</keyword>
<comment type="subcellular location">
    <subcellularLocation>
        <location evidence="1">Cell membrane</location>
        <topology evidence="1">Multi-pass membrane protein</topology>
    </subcellularLocation>
</comment>
<evidence type="ECO:0000313" key="12">
    <source>
        <dbReference type="Proteomes" id="UP000183015"/>
    </source>
</evidence>
<keyword evidence="5 9" id="KW-0812">Transmembrane</keyword>
<evidence type="ECO:0000256" key="8">
    <source>
        <dbReference type="SAM" id="MobiDB-lite"/>
    </source>
</evidence>
<protein>
    <submittedName>
        <fullName evidence="11">Dolichyl-phosphate-mannose-protein mannosyltransferase</fullName>
    </submittedName>
</protein>
<dbReference type="InterPro" id="IPR038731">
    <property type="entry name" value="RgtA/B/C-like"/>
</dbReference>
<dbReference type="PANTHER" id="PTHR33908">
    <property type="entry name" value="MANNOSYLTRANSFERASE YKCB-RELATED"/>
    <property type="match status" value="1"/>
</dbReference>
<dbReference type="GO" id="GO:0005886">
    <property type="term" value="C:plasma membrane"/>
    <property type="evidence" value="ECO:0007669"/>
    <property type="project" value="UniProtKB-SubCell"/>
</dbReference>
<keyword evidence="3 11" id="KW-0328">Glycosyltransferase</keyword>
<feature type="transmembrane region" description="Helical" evidence="9">
    <location>
        <begin position="202"/>
        <end position="219"/>
    </location>
</feature>
<dbReference type="PANTHER" id="PTHR33908:SF11">
    <property type="entry name" value="MEMBRANE PROTEIN"/>
    <property type="match status" value="1"/>
</dbReference>
<dbReference type="AlphaFoldDB" id="A0A1H7V1E3"/>
<feature type="transmembrane region" description="Helical" evidence="9">
    <location>
        <begin position="412"/>
        <end position="430"/>
    </location>
</feature>
<evidence type="ECO:0000256" key="1">
    <source>
        <dbReference type="ARBA" id="ARBA00004651"/>
    </source>
</evidence>
<dbReference type="EMBL" id="FOAZ01000017">
    <property type="protein sequence ID" value="SEM02954.1"/>
    <property type="molecule type" value="Genomic_DNA"/>
</dbReference>
<dbReference type="Pfam" id="PF13231">
    <property type="entry name" value="PMT_2"/>
    <property type="match status" value="1"/>
</dbReference>
<proteinExistence type="predicted"/>
<dbReference type="InterPro" id="IPR050297">
    <property type="entry name" value="LipidA_mod_glycosyltrf_83"/>
</dbReference>
<dbReference type="OrthoDB" id="4909654at2"/>
<dbReference type="eggNOG" id="COG1807">
    <property type="taxonomic scope" value="Bacteria"/>
</dbReference>
<evidence type="ECO:0000256" key="7">
    <source>
        <dbReference type="ARBA" id="ARBA00023136"/>
    </source>
</evidence>
<name>A0A1H7V1E3_STRJI</name>
<feature type="transmembrane region" description="Helical" evidence="9">
    <location>
        <begin position="442"/>
        <end position="461"/>
    </location>
</feature>
<feature type="transmembrane region" description="Helical" evidence="9">
    <location>
        <begin position="169"/>
        <end position="193"/>
    </location>
</feature>
<accession>A0A1H7V1E3</accession>
<evidence type="ECO:0000256" key="4">
    <source>
        <dbReference type="ARBA" id="ARBA00022679"/>
    </source>
</evidence>
<evidence type="ECO:0000256" key="2">
    <source>
        <dbReference type="ARBA" id="ARBA00022475"/>
    </source>
</evidence>
<dbReference type="STRING" id="235985.SAMN05414137_11710"/>
<gene>
    <name evidence="11" type="ORF">SAMN05414137_11710</name>
</gene>
<dbReference type="RefSeq" id="WP_082014773.1">
    <property type="nucleotide sequence ID" value="NZ_BBPN01000004.1"/>
</dbReference>
<feature type="domain" description="Glycosyltransferase RgtA/B/C/D-like" evidence="10">
    <location>
        <begin position="171"/>
        <end position="284"/>
    </location>
</feature>
<keyword evidence="7 9" id="KW-0472">Membrane</keyword>
<evidence type="ECO:0000256" key="9">
    <source>
        <dbReference type="SAM" id="Phobius"/>
    </source>
</evidence>
<dbReference type="GO" id="GO:0016763">
    <property type="term" value="F:pentosyltransferase activity"/>
    <property type="evidence" value="ECO:0007669"/>
    <property type="project" value="TreeGrafter"/>
</dbReference>
<evidence type="ECO:0000256" key="6">
    <source>
        <dbReference type="ARBA" id="ARBA00022989"/>
    </source>
</evidence>